<keyword evidence="3" id="KW-0328">Glycosyltransferase</keyword>
<dbReference type="Pfam" id="PF26626">
    <property type="entry name" value="DUF8201"/>
    <property type="match status" value="1"/>
</dbReference>
<evidence type="ECO:0000259" key="9">
    <source>
        <dbReference type="Pfam" id="PF26626"/>
    </source>
</evidence>
<organism evidence="10 11">
    <name type="scientific">Limnofasciculus baicalensis BBK-W-15</name>
    <dbReference type="NCBI Taxonomy" id="2699891"/>
    <lineage>
        <taxon>Bacteria</taxon>
        <taxon>Bacillati</taxon>
        <taxon>Cyanobacteriota</taxon>
        <taxon>Cyanophyceae</taxon>
        <taxon>Coleofasciculales</taxon>
        <taxon>Coleofasciculaceae</taxon>
        <taxon>Limnofasciculus</taxon>
        <taxon>Limnofasciculus baicalensis</taxon>
    </lineage>
</organism>
<reference evidence="10" key="1">
    <citation type="submission" date="2022-06" db="EMBL/GenBank/DDBJ databases">
        <title>New cyanobacteria of genus Symplocastrum in benthos of Lake Baikal.</title>
        <authorList>
            <person name="Sorokovikova E."/>
            <person name="Tikhonova I."/>
            <person name="Krasnopeev A."/>
            <person name="Evseev P."/>
            <person name="Gladkikh A."/>
            <person name="Belykh O."/>
        </authorList>
    </citation>
    <scope>NUCLEOTIDE SEQUENCE</scope>
    <source>
        <strain evidence="10">BBK-W-15</strain>
    </source>
</reference>
<dbReference type="Proteomes" id="UP001204953">
    <property type="component" value="Unassembled WGS sequence"/>
</dbReference>
<feature type="transmembrane region" description="Helical" evidence="8">
    <location>
        <begin position="389"/>
        <end position="407"/>
    </location>
</feature>
<evidence type="ECO:0000256" key="2">
    <source>
        <dbReference type="ARBA" id="ARBA00022475"/>
    </source>
</evidence>
<dbReference type="EMBL" id="JAMZMM010000613">
    <property type="protein sequence ID" value="MCP2732474.1"/>
    <property type="molecule type" value="Genomic_DNA"/>
</dbReference>
<keyword evidence="2" id="KW-1003">Cell membrane</keyword>
<name>A0AAE3GXQ4_9CYAN</name>
<evidence type="ECO:0000256" key="3">
    <source>
        <dbReference type="ARBA" id="ARBA00022676"/>
    </source>
</evidence>
<feature type="non-terminal residue" evidence="10">
    <location>
        <position position="1"/>
    </location>
</feature>
<keyword evidence="6 8" id="KW-1133">Transmembrane helix</keyword>
<feature type="transmembrane region" description="Helical" evidence="8">
    <location>
        <begin position="174"/>
        <end position="195"/>
    </location>
</feature>
<sequence>ALEAALGLAAMLTMSHLLGQVGLLHGIVGLVVSLAIAVAGIGRGVVDGVRWRKERANRAVVGRPTAFETLAKIACGIPLGVTLFAIVNPPGVLWGSEFGGYDALSYHLQLPQEWLANGRLAPVEHNVYSFLPGYMEAAFLHIAAMSNAPTSSAFPHGPMGLLAGDGWRVIACQALHAGVMVLASWLCGVLGSRAAMARGASEERARAAGWCAALLVLFTPWSIVVGTLAYNEMALVAMIAGAMIVAVDGELSPVRRGVLSGVLIGAACGAKPTALLFAGVPTGLVLLGMMPLRQWWRAAVFGASAGLIMLLPWMVRNCMACGNPLFPFALTKYLGTAHWSAEQVANFLQHHVSNEPLMDRVKLLALPDANDPAASAGRAVYRGMSHPQWGVLFLISLASITHALFWVRGRGRLLAALLSAGVFVQVVLWLTTTHVQSRFLMPMLVPCVALVALAFDTPVAGEGKPGGLRHLSRTIMNISAVAVIAVQCGFLVWTVQQQRGGTPTALMPLEPADFTSDAWHRETDPVRRERLVASSAAIGVAALVPAGERVLLLGEGAPFCFPADVKYNVVWDRWPFADGELTDLAAKFVLVDLGSIARYERSGYLPKGVSVRAVQEWMVRRTRGIRQWEGEGKVLVEVIGER</sequence>
<feature type="transmembrane region" description="Helical" evidence="8">
    <location>
        <begin position="413"/>
        <end position="432"/>
    </location>
</feature>
<keyword evidence="7 8" id="KW-0472">Membrane</keyword>
<evidence type="ECO:0000256" key="4">
    <source>
        <dbReference type="ARBA" id="ARBA00022679"/>
    </source>
</evidence>
<keyword evidence="4" id="KW-0808">Transferase</keyword>
<feature type="transmembrane region" description="Helical" evidence="8">
    <location>
        <begin position="234"/>
        <end position="251"/>
    </location>
</feature>
<evidence type="ECO:0000313" key="11">
    <source>
        <dbReference type="Proteomes" id="UP001204953"/>
    </source>
</evidence>
<feature type="transmembrane region" description="Helical" evidence="8">
    <location>
        <begin position="263"/>
        <end position="289"/>
    </location>
</feature>
<evidence type="ECO:0000256" key="7">
    <source>
        <dbReference type="ARBA" id="ARBA00023136"/>
    </source>
</evidence>
<keyword evidence="5 8" id="KW-0812">Transmembrane</keyword>
<feature type="transmembrane region" description="Helical" evidence="8">
    <location>
        <begin position="23"/>
        <end position="46"/>
    </location>
</feature>
<keyword evidence="11" id="KW-1185">Reference proteome</keyword>
<dbReference type="GO" id="GO:0005886">
    <property type="term" value="C:plasma membrane"/>
    <property type="evidence" value="ECO:0007669"/>
    <property type="project" value="UniProtKB-SubCell"/>
</dbReference>
<comment type="caution">
    <text evidence="10">The sequence shown here is derived from an EMBL/GenBank/DDBJ whole genome shotgun (WGS) entry which is preliminary data.</text>
</comment>
<dbReference type="PANTHER" id="PTHR33908">
    <property type="entry name" value="MANNOSYLTRANSFERASE YKCB-RELATED"/>
    <property type="match status" value="1"/>
</dbReference>
<comment type="subcellular location">
    <subcellularLocation>
        <location evidence="1">Cell membrane</location>
        <topology evidence="1">Multi-pass membrane protein</topology>
    </subcellularLocation>
</comment>
<protein>
    <recommendedName>
        <fullName evidence="9">DUF8201 domain-containing protein</fullName>
    </recommendedName>
</protein>
<evidence type="ECO:0000256" key="1">
    <source>
        <dbReference type="ARBA" id="ARBA00004651"/>
    </source>
</evidence>
<gene>
    <name evidence="10" type="ORF">NJ959_29000</name>
</gene>
<feature type="transmembrane region" description="Helical" evidence="8">
    <location>
        <begin position="439"/>
        <end position="455"/>
    </location>
</feature>
<proteinExistence type="predicted"/>
<dbReference type="InterPro" id="IPR058514">
    <property type="entry name" value="DUF8201"/>
</dbReference>
<dbReference type="GO" id="GO:0009103">
    <property type="term" value="P:lipopolysaccharide biosynthetic process"/>
    <property type="evidence" value="ECO:0007669"/>
    <property type="project" value="UniProtKB-ARBA"/>
</dbReference>
<dbReference type="InterPro" id="IPR050297">
    <property type="entry name" value="LipidA_mod_glycosyltrf_83"/>
</dbReference>
<evidence type="ECO:0000256" key="6">
    <source>
        <dbReference type="ARBA" id="ARBA00022989"/>
    </source>
</evidence>
<feature type="domain" description="DUF8201" evidence="9">
    <location>
        <begin position="262"/>
        <end position="354"/>
    </location>
</feature>
<accession>A0AAE3GXQ4</accession>
<feature type="transmembrane region" description="Helical" evidence="8">
    <location>
        <begin position="295"/>
        <end position="315"/>
    </location>
</feature>
<dbReference type="PANTHER" id="PTHR33908:SF11">
    <property type="entry name" value="MEMBRANE PROTEIN"/>
    <property type="match status" value="1"/>
</dbReference>
<dbReference type="RefSeq" id="WP_254015184.1">
    <property type="nucleotide sequence ID" value="NZ_JAMZMM010000613.1"/>
</dbReference>
<evidence type="ECO:0000256" key="5">
    <source>
        <dbReference type="ARBA" id="ARBA00022692"/>
    </source>
</evidence>
<dbReference type="GO" id="GO:0016763">
    <property type="term" value="F:pentosyltransferase activity"/>
    <property type="evidence" value="ECO:0007669"/>
    <property type="project" value="TreeGrafter"/>
</dbReference>
<feature type="transmembrane region" description="Helical" evidence="8">
    <location>
        <begin position="475"/>
        <end position="495"/>
    </location>
</feature>
<dbReference type="AlphaFoldDB" id="A0AAE3GXQ4"/>
<feature type="transmembrane region" description="Helical" evidence="8">
    <location>
        <begin position="207"/>
        <end position="228"/>
    </location>
</feature>
<evidence type="ECO:0000313" key="10">
    <source>
        <dbReference type="EMBL" id="MCP2732474.1"/>
    </source>
</evidence>
<evidence type="ECO:0000256" key="8">
    <source>
        <dbReference type="SAM" id="Phobius"/>
    </source>
</evidence>
<feature type="transmembrane region" description="Helical" evidence="8">
    <location>
        <begin position="67"/>
        <end position="87"/>
    </location>
</feature>